<accession>A0AAF3FEC6</accession>
<dbReference type="AlphaFoldDB" id="A0AAF3FEC6"/>
<evidence type="ECO:0000313" key="2">
    <source>
        <dbReference type="WBParaSite" id="MBELARI_LOCUS4990"/>
    </source>
</evidence>
<name>A0AAF3FEC6_9BILA</name>
<reference evidence="2" key="1">
    <citation type="submission" date="2024-02" db="UniProtKB">
        <authorList>
            <consortium name="WormBaseParasite"/>
        </authorList>
    </citation>
    <scope>IDENTIFICATION</scope>
</reference>
<protein>
    <submittedName>
        <fullName evidence="2">Uncharacterized protein</fullName>
    </submittedName>
</protein>
<dbReference type="Proteomes" id="UP000887575">
    <property type="component" value="Unassembled WGS sequence"/>
</dbReference>
<organism evidence="1 2">
    <name type="scientific">Mesorhabditis belari</name>
    <dbReference type="NCBI Taxonomy" id="2138241"/>
    <lineage>
        <taxon>Eukaryota</taxon>
        <taxon>Metazoa</taxon>
        <taxon>Ecdysozoa</taxon>
        <taxon>Nematoda</taxon>
        <taxon>Chromadorea</taxon>
        <taxon>Rhabditida</taxon>
        <taxon>Rhabditina</taxon>
        <taxon>Rhabditomorpha</taxon>
        <taxon>Rhabditoidea</taxon>
        <taxon>Rhabditidae</taxon>
        <taxon>Mesorhabditinae</taxon>
        <taxon>Mesorhabditis</taxon>
    </lineage>
</organism>
<evidence type="ECO:0000313" key="1">
    <source>
        <dbReference type="Proteomes" id="UP000887575"/>
    </source>
</evidence>
<sequence length="137" mass="15835">MLTTNQTPIDKAPEKVPENLWNEYTLFGRIPISKWYFDERSVPKATEWNDIDENLKEGVNIFKKSTYGTTTQTVIDAISRYKDHFKGKNGAVIGSQNPWRSRLNLKKRSAGFIHLKWERIGQDSTEDTVIHSIHGEI</sequence>
<dbReference type="WBParaSite" id="MBELARI_LOCUS4990">
    <property type="protein sequence ID" value="MBELARI_LOCUS4990"/>
    <property type="gene ID" value="MBELARI_LOCUS4990"/>
</dbReference>
<proteinExistence type="predicted"/>
<keyword evidence="1" id="KW-1185">Reference proteome</keyword>